<dbReference type="AlphaFoldDB" id="A0A1C3Y1Q2"/>
<evidence type="ECO:0000313" key="3">
    <source>
        <dbReference type="Proteomes" id="UP000198723"/>
    </source>
</evidence>
<reference evidence="2 3" key="1">
    <citation type="submission" date="2016-08" db="EMBL/GenBank/DDBJ databases">
        <authorList>
            <person name="Seilhamer J.J."/>
        </authorList>
    </citation>
    <scope>NUCLEOTIDE SEQUENCE [LARGE SCALE GENOMIC DNA]</scope>
    <source>
        <strain evidence="2 3">HBR26</strain>
    </source>
</reference>
<evidence type="ECO:0000313" key="2">
    <source>
        <dbReference type="EMBL" id="SCB58394.1"/>
    </source>
</evidence>
<dbReference type="Gene3D" id="3.20.20.190">
    <property type="entry name" value="Phosphatidylinositol (PI) phosphodiesterase"/>
    <property type="match status" value="1"/>
</dbReference>
<sequence>MTILLDAQGLEISHAGHRTRLKWHRLRKRIADPLFSAVVMTEGFAAGASMELDLRVRADGGFVVLHDEELEGETTGHGPIAEKSINDLRDIRMKEGGRPLILSEDLADMMQATHPAALLQFDMKDDYEAIGTRGIEHLAVHFRDIAASVIVSGGSLDLIVAVKEKLPHLLRGIDPTEKLYAIRQASGWRAAETELRADLRGPTEPDTVYLHWQLILDAAKDGLDMIGLCRDEGKRVDAWTFTLKDPGFGFSEPEWRNFSALMALKPDQITTDEAPATERAWRRRMAD</sequence>
<dbReference type="STRING" id="1138170.GA0061105_104322"/>
<feature type="domain" description="GP-PDE" evidence="1">
    <location>
        <begin position="19"/>
        <end position="281"/>
    </location>
</feature>
<evidence type="ECO:0000259" key="1">
    <source>
        <dbReference type="PROSITE" id="PS51704"/>
    </source>
</evidence>
<gene>
    <name evidence="2" type="ORF">GA0061105_104322</name>
</gene>
<dbReference type="Pfam" id="PF03009">
    <property type="entry name" value="GDPD"/>
    <property type="match status" value="1"/>
</dbReference>
<accession>A0A1C3Y1Q2</accession>
<dbReference type="InterPro" id="IPR030395">
    <property type="entry name" value="GP_PDE_dom"/>
</dbReference>
<dbReference type="RefSeq" id="WP_092750231.1">
    <property type="nucleotide sequence ID" value="NZ_FMAJ01000004.1"/>
</dbReference>
<organism evidence="2 3">
    <name type="scientific">Rhizobium aethiopicum</name>
    <dbReference type="NCBI Taxonomy" id="1138170"/>
    <lineage>
        <taxon>Bacteria</taxon>
        <taxon>Pseudomonadati</taxon>
        <taxon>Pseudomonadota</taxon>
        <taxon>Alphaproteobacteria</taxon>
        <taxon>Hyphomicrobiales</taxon>
        <taxon>Rhizobiaceae</taxon>
        <taxon>Rhizobium/Agrobacterium group</taxon>
        <taxon>Rhizobium</taxon>
    </lineage>
</organism>
<dbReference type="PROSITE" id="PS51704">
    <property type="entry name" value="GP_PDE"/>
    <property type="match status" value="1"/>
</dbReference>
<dbReference type="SUPFAM" id="SSF51695">
    <property type="entry name" value="PLC-like phosphodiesterases"/>
    <property type="match status" value="1"/>
</dbReference>
<proteinExistence type="predicted"/>
<dbReference type="GO" id="GO:0006629">
    <property type="term" value="P:lipid metabolic process"/>
    <property type="evidence" value="ECO:0007669"/>
    <property type="project" value="InterPro"/>
</dbReference>
<dbReference type="GO" id="GO:0008081">
    <property type="term" value="F:phosphoric diester hydrolase activity"/>
    <property type="evidence" value="ECO:0007669"/>
    <property type="project" value="InterPro"/>
</dbReference>
<dbReference type="EMBL" id="FMAJ01000004">
    <property type="protein sequence ID" value="SCB58394.1"/>
    <property type="molecule type" value="Genomic_DNA"/>
</dbReference>
<name>A0A1C3Y1Q2_9HYPH</name>
<protein>
    <submittedName>
        <fullName evidence="2">Glycerophosphoryl diester phosphodiesterase</fullName>
    </submittedName>
</protein>
<dbReference type="InterPro" id="IPR017946">
    <property type="entry name" value="PLC-like_Pdiesterase_TIM-brl"/>
</dbReference>
<dbReference type="Proteomes" id="UP000198723">
    <property type="component" value="Unassembled WGS sequence"/>
</dbReference>